<dbReference type="EMBL" id="AP024238">
    <property type="protein sequence ID" value="BCO27340.1"/>
    <property type="molecule type" value="Genomic_DNA"/>
</dbReference>
<gene>
    <name evidence="1" type="ORF">MIZ03_2228</name>
</gene>
<proteinExistence type="predicted"/>
<sequence>MMGQASHWPITKTEAELVIHQLRKYLGYKPHTKSFWSSYNCIIKLLHFVLESAEKVSYIDNPSI</sequence>
<protein>
    <submittedName>
        <fullName evidence="1">Uncharacterized protein</fullName>
    </submittedName>
</protein>
<dbReference type="Proteomes" id="UP000824366">
    <property type="component" value="Chromosome"/>
</dbReference>
<evidence type="ECO:0000313" key="2">
    <source>
        <dbReference type="Proteomes" id="UP000824366"/>
    </source>
</evidence>
<keyword evidence="2" id="KW-1185">Reference proteome</keyword>
<name>A0ABM7MM79_9BURK</name>
<accession>A0ABM7MM79</accession>
<reference evidence="1 2" key="1">
    <citation type="journal article" date="2021" name="Microbiol. Spectr.">
        <title>A Single Bacterium Capable of Oxidation and Reduction of Iron at Circumneutral pH.</title>
        <authorList>
            <person name="Kato S."/>
            <person name="Ohkuma M."/>
        </authorList>
    </citation>
    <scope>NUCLEOTIDE SEQUENCE [LARGE SCALE GENOMIC DNA]</scope>
    <source>
        <strain evidence="1 2">MIZ03</strain>
    </source>
</reference>
<organism evidence="1 2">
    <name type="scientific">Rhodoferax lithotrophicus</name>
    <dbReference type="NCBI Taxonomy" id="2798804"/>
    <lineage>
        <taxon>Bacteria</taxon>
        <taxon>Pseudomonadati</taxon>
        <taxon>Pseudomonadota</taxon>
        <taxon>Betaproteobacteria</taxon>
        <taxon>Burkholderiales</taxon>
        <taxon>Comamonadaceae</taxon>
        <taxon>Rhodoferax</taxon>
    </lineage>
</organism>
<evidence type="ECO:0000313" key="1">
    <source>
        <dbReference type="EMBL" id="BCO27340.1"/>
    </source>
</evidence>